<keyword evidence="2" id="KW-0732">Signal</keyword>
<accession>A0AAW6QAV3</accession>
<organism evidence="8 9">
    <name type="scientific">Exercitatus varius</name>
    <dbReference type="NCBI Taxonomy" id="67857"/>
    <lineage>
        <taxon>Bacteria</taxon>
        <taxon>Pseudomonadati</taxon>
        <taxon>Pseudomonadota</taxon>
        <taxon>Gammaproteobacteria</taxon>
        <taxon>Pasteurellales</taxon>
        <taxon>Pasteurellaceae</taxon>
        <taxon>Exercitatus</taxon>
    </lineage>
</organism>
<proteinExistence type="predicted"/>
<feature type="region of interest" description="Disordered" evidence="7">
    <location>
        <begin position="28"/>
        <end position="50"/>
    </location>
</feature>
<dbReference type="PROSITE" id="PS51257">
    <property type="entry name" value="PROKAR_LIPOPROTEIN"/>
    <property type="match status" value="1"/>
</dbReference>
<evidence type="ECO:0000256" key="3">
    <source>
        <dbReference type="ARBA" id="ARBA00023136"/>
    </source>
</evidence>
<dbReference type="InterPro" id="IPR032831">
    <property type="entry name" value="LptM_cons"/>
</dbReference>
<keyword evidence="3" id="KW-0472">Membrane</keyword>
<keyword evidence="6 8" id="KW-0449">Lipoprotein</keyword>
<reference evidence="8" key="1">
    <citation type="submission" date="2023-03" db="EMBL/GenBank/DDBJ databases">
        <title>Classification of Bisgaard taxon 6 and taxon 10 as Exercitatus varius gen. nov., spec. nov.</title>
        <authorList>
            <person name="Christensen H."/>
        </authorList>
    </citation>
    <scope>NUCLEOTIDE SEQUENCE</scope>
    <source>
        <strain evidence="8">86116</strain>
    </source>
</reference>
<evidence type="ECO:0000256" key="4">
    <source>
        <dbReference type="ARBA" id="ARBA00023139"/>
    </source>
</evidence>
<feature type="compositionally biased region" description="Low complexity" evidence="7">
    <location>
        <begin position="36"/>
        <end position="50"/>
    </location>
</feature>
<evidence type="ECO:0000256" key="2">
    <source>
        <dbReference type="ARBA" id="ARBA00022729"/>
    </source>
</evidence>
<evidence type="ECO:0000256" key="6">
    <source>
        <dbReference type="ARBA" id="ARBA00023288"/>
    </source>
</evidence>
<keyword evidence="4" id="KW-0564">Palmitate</keyword>
<dbReference type="Proteomes" id="UP001214976">
    <property type="component" value="Unassembled WGS sequence"/>
</dbReference>
<dbReference type="EMBL" id="JARQTW010000015">
    <property type="protein sequence ID" value="MDG2950724.1"/>
    <property type="molecule type" value="Genomic_DNA"/>
</dbReference>
<evidence type="ECO:0000313" key="8">
    <source>
        <dbReference type="EMBL" id="MDG2950724.1"/>
    </source>
</evidence>
<comment type="caution">
    <text evidence="8">The sequence shown here is derived from an EMBL/GenBank/DDBJ whole genome shotgun (WGS) entry which is preliminary data.</text>
</comment>
<name>A0AAW6QAV3_9PAST</name>
<dbReference type="AlphaFoldDB" id="A0AAW6QAV3"/>
<dbReference type="GO" id="GO:0009279">
    <property type="term" value="C:cell outer membrane"/>
    <property type="evidence" value="ECO:0007669"/>
    <property type="project" value="UniProtKB-SubCell"/>
</dbReference>
<protein>
    <submittedName>
        <fullName evidence="8">Lipoprotein</fullName>
    </submittedName>
</protein>
<evidence type="ECO:0000256" key="7">
    <source>
        <dbReference type="SAM" id="MobiDB-lite"/>
    </source>
</evidence>
<evidence type="ECO:0000256" key="5">
    <source>
        <dbReference type="ARBA" id="ARBA00023237"/>
    </source>
</evidence>
<dbReference type="Pfam" id="PF13627">
    <property type="entry name" value="LptM_cons"/>
    <property type="match status" value="1"/>
</dbReference>
<gene>
    <name evidence="8" type="ORF">P7M15_09400</name>
</gene>
<evidence type="ECO:0000313" key="9">
    <source>
        <dbReference type="Proteomes" id="UP001214976"/>
    </source>
</evidence>
<evidence type="ECO:0000256" key="1">
    <source>
        <dbReference type="ARBA" id="ARBA00004459"/>
    </source>
</evidence>
<keyword evidence="5" id="KW-0998">Cell outer membrane</keyword>
<comment type="subcellular location">
    <subcellularLocation>
        <location evidence="1">Cell outer membrane</location>
        <topology evidence="1">Lipid-anchor</topology>
    </subcellularLocation>
</comment>
<dbReference type="NCBIfam" id="NF047847">
    <property type="entry name" value="SS_mature_LptM"/>
    <property type="match status" value="1"/>
</dbReference>
<sequence>MKKLLVLSILCALLTGCGVKGPLYLPAENQSKPDVQKQTQPQVQEQAQQK</sequence>